<dbReference type="Proteomes" id="UP001234880">
    <property type="component" value="Unassembled WGS sequence"/>
</dbReference>
<reference evidence="5 6" key="1">
    <citation type="submission" date="2023-07" db="EMBL/GenBank/DDBJ databases">
        <title>Sequencing the genomes of 1000 actinobacteria strains.</title>
        <authorList>
            <person name="Klenk H.-P."/>
        </authorList>
    </citation>
    <scope>NUCLEOTIDE SEQUENCE [LARGE SCALE GENOMIC DNA]</scope>
    <source>
        <strain evidence="5 6">DSM 41600</strain>
    </source>
</reference>
<feature type="compositionally biased region" description="Low complexity" evidence="3">
    <location>
        <begin position="25"/>
        <end position="41"/>
    </location>
</feature>
<evidence type="ECO:0000256" key="1">
    <source>
        <dbReference type="ARBA" id="ARBA00009013"/>
    </source>
</evidence>
<evidence type="ECO:0000259" key="4">
    <source>
        <dbReference type="PROSITE" id="PS50801"/>
    </source>
</evidence>
<organism evidence="5 6">
    <name type="scientific">Streptomyces demainii</name>
    <dbReference type="NCBI Taxonomy" id="588122"/>
    <lineage>
        <taxon>Bacteria</taxon>
        <taxon>Bacillati</taxon>
        <taxon>Actinomycetota</taxon>
        <taxon>Actinomycetes</taxon>
        <taxon>Kitasatosporales</taxon>
        <taxon>Streptomycetaceae</taxon>
        <taxon>Streptomyces</taxon>
    </lineage>
</organism>
<dbReference type="CDD" id="cd07043">
    <property type="entry name" value="STAS_anti-anti-sigma_factors"/>
    <property type="match status" value="1"/>
</dbReference>
<feature type="domain" description="STAS" evidence="4">
    <location>
        <begin position="129"/>
        <end position="226"/>
    </location>
</feature>
<dbReference type="InterPro" id="IPR036513">
    <property type="entry name" value="STAS_dom_sf"/>
</dbReference>
<comment type="caution">
    <text evidence="5">The sequence shown here is derived from an EMBL/GenBank/DDBJ whole genome shotgun (WGS) entry which is preliminary data.</text>
</comment>
<protein>
    <recommendedName>
        <fullName evidence="2">Anti-sigma factor antagonist</fullName>
    </recommendedName>
</protein>
<evidence type="ECO:0000313" key="5">
    <source>
        <dbReference type="EMBL" id="MDP9613447.1"/>
    </source>
</evidence>
<dbReference type="RefSeq" id="WP_307111524.1">
    <property type="nucleotide sequence ID" value="NZ_JAURUE010000002.1"/>
</dbReference>
<feature type="region of interest" description="Disordered" evidence="3">
    <location>
        <begin position="1"/>
        <end position="67"/>
    </location>
</feature>
<proteinExistence type="inferred from homology"/>
<evidence type="ECO:0000313" key="6">
    <source>
        <dbReference type="Proteomes" id="UP001234880"/>
    </source>
</evidence>
<keyword evidence="6" id="KW-1185">Reference proteome</keyword>
<dbReference type="PANTHER" id="PTHR33495">
    <property type="entry name" value="ANTI-SIGMA FACTOR ANTAGONIST TM_1081-RELATED-RELATED"/>
    <property type="match status" value="1"/>
</dbReference>
<dbReference type="PROSITE" id="PS50801">
    <property type="entry name" value="STAS"/>
    <property type="match status" value="1"/>
</dbReference>
<evidence type="ECO:0000256" key="2">
    <source>
        <dbReference type="RuleBase" id="RU003749"/>
    </source>
</evidence>
<name>A0ABT9L116_9ACTN</name>
<dbReference type="PANTHER" id="PTHR33495:SF2">
    <property type="entry name" value="ANTI-SIGMA FACTOR ANTAGONIST TM_1081-RELATED"/>
    <property type="match status" value="1"/>
</dbReference>
<dbReference type="Gene3D" id="3.30.750.24">
    <property type="entry name" value="STAS domain"/>
    <property type="match status" value="1"/>
</dbReference>
<dbReference type="NCBIfam" id="TIGR00377">
    <property type="entry name" value="ant_ant_sig"/>
    <property type="match status" value="1"/>
</dbReference>
<dbReference type="SUPFAM" id="SSF52091">
    <property type="entry name" value="SpoIIaa-like"/>
    <property type="match status" value="1"/>
</dbReference>
<gene>
    <name evidence="5" type="ORF">JOF35_005785</name>
</gene>
<sequence>MTQPGAPRRAAARRTPVPPDRGARSAAQGPADGDPAAQGSAEGDLAVQGSADGDPAARGLAGGGSAAQGLADGDLAAQGSADHLAAQGSADGGLAAQGLADGDPAGWDGAAADAAAPRVHTHRVGAYTVVELHGEIDIAGVGSVGPGLDAATAGDEPAVIVDLRPTAFFDCSGLGLLCRAHRRVMERGGRMRLVCDNALILRTLRAGRLLDVLRPVATLDEALREE</sequence>
<evidence type="ECO:0000256" key="3">
    <source>
        <dbReference type="SAM" id="MobiDB-lite"/>
    </source>
</evidence>
<dbReference type="EMBL" id="JAURUE010000002">
    <property type="protein sequence ID" value="MDP9613447.1"/>
    <property type="molecule type" value="Genomic_DNA"/>
</dbReference>
<dbReference type="InterPro" id="IPR003658">
    <property type="entry name" value="Anti-sigma_ant"/>
</dbReference>
<dbReference type="Pfam" id="PF01740">
    <property type="entry name" value="STAS"/>
    <property type="match status" value="1"/>
</dbReference>
<comment type="similarity">
    <text evidence="1 2">Belongs to the anti-sigma-factor antagonist family.</text>
</comment>
<accession>A0ABT9L116</accession>
<feature type="compositionally biased region" description="Low complexity" evidence="3">
    <location>
        <begin position="1"/>
        <end position="15"/>
    </location>
</feature>
<dbReference type="InterPro" id="IPR002645">
    <property type="entry name" value="STAS_dom"/>
</dbReference>